<evidence type="ECO:0000256" key="5">
    <source>
        <dbReference type="ARBA" id="ARBA00022723"/>
    </source>
</evidence>
<dbReference type="SUPFAM" id="SSF55811">
    <property type="entry name" value="Nudix"/>
    <property type="match status" value="1"/>
</dbReference>
<comment type="catalytic activity">
    <reaction evidence="11">
        <text>8-oxo-GTP + H2O = 8-oxo-GMP + diphosphate + H(+)</text>
        <dbReference type="Rhea" id="RHEA:67616"/>
        <dbReference type="ChEBI" id="CHEBI:15377"/>
        <dbReference type="ChEBI" id="CHEBI:15378"/>
        <dbReference type="ChEBI" id="CHEBI:33019"/>
        <dbReference type="ChEBI" id="CHEBI:143553"/>
        <dbReference type="ChEBI" id="CHEBI:145694"/>
    </reaction>
</comment>
<evidence type="ECO:0000256" key="17">
    <source>
        <dbReference type="PIRSR" id="PIRSR603561-1"/>
    </source>
</evidence>
<evidence type="ECO:0000256" key="16">
    <source>
        <dbReference type="ARBA" id="ARBA00042798"/>
    </source>
</evidence>
<keyword evidence="4" id="KW-0235">DNA replication</keyword>
<protein>
    <recommendedName>
        <fullName evidence="13">8-oxo-dGTP diphosphatase</fullName>
        <ecNumber evidence="12">3.6.1.55</ecNumber>
    </recommendedName>
    <alternativeName>
        <fullName evidence="16">7,8-dihydro-8-oxoguanine-triphosphatase</fullName>
    </alternativeName>
    <alternativeName>
        <fullName evidence="15">Mutator protein MutT</fullName>
    </alternativeName>
    <alternativeName>
        <fullName evidence="14">dGTP pyrophosphohydrolase</fullName>
    </alternativeName>
</protein>
<evidence type="ECO:0000256" key="3">
    <source>
        <dbReference type="ARBA" id="ARBA00022457"/>
    </source>
</evidence>
<dbReference type="InterPro" id="IPR029119">
    <property type="entry name" value="MutY_C"/>
</dbReference>
<keyword evidence="5 18" id="KW-0479">Metal-binding</keyword>
<evidence type="ECO:0000256" key="1">
    <source>
        <dbReference type="ARBA" id="ARBA00001946"/>
    </source>
</evidence>
<dbReference type="CDD" id="cd00564">
    <property type="entry name" value="TMP_TenI"/>
    <property type="match status" value="1"/>
</dbReference>
<feature type="domain" description="Nudix hydrolase" evidence="19">
    <location>
        <begin position="1"/>
        <end position="130"/>
    </location>
</feature>
<keyword evidence="21" id="KW-1185">Reference proteome</keyword>
<evidence type="ECO:0000256" key="14">
    <source>
        <dbReference type="ARBA" id="ARBA00041592"/>
    </source>
</evidence>
<comment type="caution">
    <text evidence="20">The sequence shown here is derived from an EMBL/GenBank/DDBJ whole genome shotgun (WGS) entry which is preliminary data.</text>
</comment>
<feature type="binding site" evidence="17">
    <location>
        <position position="23"/>
    </location>
    <ligand>
        <name>8-oxo-dGTP</name>
        <dbReference type="ChEBI" id="CHEBI:77896"/>
    </ligand>
</feature>
<feature type="binding site" evidence="17">
    <location>
        <begin position="34"/>
        <end position="37"/>
    </location>
    <ligand>
        <name>8-oxo-dGTP</name>
        <dbReference type="ChEBI" id="CHEBI:77896"/>
    </ligand>
</feature>
<dbReference type="PRINTS" id="PR00502">
    <property type="entry name" value="NUDIXFAMILY"/>
</dbReference>
<dbReference type="InterPro" id="IPR013785">
    <property type="entry name" value="Aldolase_TIM"/>
</dbReference>
<keyword evidence="8 18" id="KW-0460">Magnesium</keyword>
<keyword evidence="6" id="KW-0227">DNA damage</keyword>
<dbReference type="EMBL" id="MPRJ01000013">
    <property type="protein sequence ID" value="OOZ37301.1"/>
    <property type="molecule type" value="Genomic_DNA"/>
</dbReference>
<dbReference type="Gene3D" id="3.20.20.70">
    <property type="entry name" value="Aldolase class I"/>
    <property type="match status" value="1"/>
</dbReference>
<evidence type="ECO:0000256" key="11">
    <source>
        <dbReference type="ARBA" id="ARBA00036904"/>
    </source>
</evidence>
<dbReference type="RefSeq" id="WP_078486087.1">
    <property type="nucleotide sequence ID" value="NZ_MPRJ01000013.1"/>
</dbReference>
<evidence type="ECO:0000256" key="4">
    <source>
        <dbReference type="ARBA" id="ARBA00022705"/>
    </source>
</evidence>
<evidence type="ECO:0000256" key="2">
    <source>
        <dbReference type="ARBA" id="ARBA00005582"/>
    </source>
</evidence>
<dbReference type="Proteomes" id="UP000190896">
    <property type="component" value="Unassembled WGS sequence"/>
</dbReference>
<proteinExistence type="inferred from homology"/>
<dbReference type="InterPro" id="IPR020084">
    <property type="entry name" value="NUDIX_hydrolase_CS"/>
</dbReference>
<dbReference type="PROSITE" id="PS00893">
    <property type="entry name" value="NUDIX_BOX"/>
    <property type="match status" value="1"/>
</dbReference>
<dbReference type="AlphaFoldDB" id="A0A1T2KWX2"/>
<evidence type="ECO:0000313" key="21">
    <source>
        <dbReference type="Proteomes" id="UP000190896"/>
    </source>
</evidence>
<dbReference type="SUPFAM" id="SSF51391">
    <property type="entry name" value="Thiamin phosphate synthase"/>
    <property type="match status" value="1"/>
</dbReference>
<dbReference type="InterPro" id="IPR020476">
    <property type="entry name" value="Nudix_hydrolase"/>
</dbReference>
<comment type="similarity">
    <text evidence="2">Belongs to the Nudix hydrolase family.</text>
</comment>
<dbReference type="GO" id="GO:0044715">
    <property type="term" value="F:8-oxo-dGDP phosphatase activity"/>
    <property type="evidence" value="ECO:0007669"/>
    <property type="project" value="TreeGrafter"/>
</dbReference>
<dbReference type="GO" id="GO:0046872">
    <property type="term" value="F:metal ion binding"/>
    <property type="evidence" value="ECO:0007669"/>
    <property type="project" value="UniProtKB-KW"/>
</dbReference>
<evidence type="ECO:0000256" key="18">
    <source>
        <dbReference type="PIRSR" id="PIRSR603561-2"/>
    </source>
</evidence>
<evidence type="ECO:0000256" key="8">
    <source>
        <dbReference type="ARBA" id="ARBA00022842"/>
    </source>
</evidence>
<dbReference type="FunFam" id="3.90.79.10:FF:000014">
    <property type="entry name" value="8-oxo-dGTP diphosphatase MutT"/>
    <property type="match status" value="1"/>
</dbReference>
<evidence type="ECO:0000256" key="13">
    <source>
        <dbReference type="ARBA" id="ARBA00040794"/>
    </source>
</evidence>
<evidence type="ECO:0000256" key="12">
    <source>
        <dbReference type="ARBA" id="ARBA00038905"/>
    </source>
</evidence>
<keyword evidence="7" id="KW-0378">Hydrolase</keyword>
<sequence length="315" mass="34962">MRHVHVAVAVIADEDGRILLTRRHDHLHQGGLWEFPGGKVEEGETISQALKREIREELGIDVSAHFPLIRVKHDYSDKSVLLDVHRVTAFDGSPKGLEGQPLSWVMPEKLGAYPLPEADHPIVNAVNLPADYMITGPDPERPEEFLARLGRALGQGLRLVQLRAPGLTESAFRTLAQEALSLCRNSPGARLILNSDPRMVTELGADGVHLNSRRLMALDRRPLPEKYWVAASCHNLEELRQAERIGVDFVVLSPVCRTANHPGAEPLGWERFREWVEEIAVPVYALGGMTSELLDQARTHGAQGFAAIRGLWPVD</sequence>
<dbReference type="EC" id="3.6.1.55" evidence="12"/>
<dbReference type="GO" id="GO:0035539">
    <property type="term" value="F:8-oxo-7,8-dihydrodeoxyguanosine triphosphate pyrophosphatase activity"/>
    <property type="evidence" value="ECO:0007669"/>
    <property type="project" value="UniProtKB-EC"/>
</dbReference>
<dbReference type="PANTHER" id="PTHR47707">
    <property type="entry name" value="8-OXO-DGTP DIPHOSPHATASE"/>
    <property type="match status" value="1"/>
</dbReference>
<feature type="binding site" evidence="18">
    <location>
        <position position="57"/>
    </location>
    <ligand>
        <name>Mg(2+)</name>
        <dbReference type="ChEBI" id="CHEBI:18420"/>
    </ligand>
</feature>
<dbReference type="GO" id="GO:0008413">
    <property type="term" value="F:8-oxo-7,8-dihydroguanosine triphosphate pyrophosphatase activity"/>
    <property type="evidence" value="ECO:0007669"/>
    <property type="project" value="InterPro"/>
</dbReference>
<reference evidence="20 21" key="1">
    <citation type="submission" date="2016-11" db="EMBL/GenBank/DDBJ databases">
        <title>Mixed transmission modes and dynamic genome evolution in an obligate animal-bacterial symbiosis.</title>
        <authorList>
            <person name="Russell S.L."/>
            <person name="Corbett-Detig R.B."/>
            <person name="Cavanaugh C.M."/>
        </authorList>
    </citation>
    <scope>NUCLEOTIDE SEQUENCE [LARGE SCALE GENOMIC DNA]</scope>
    <source>
        <strain evidence="20">Se-Cadez</strain>
    </source>
</reference>
<dbReference type="InterPro" id="IPR015797">
    <property type="entry name" value="NUDIX_hydrolase-like_dom_sf"/>
</dbReference>
<dbReference type="NCBIfam" id="TIGR00586">
    <property type="entry name" value="mutt"/>
    <property type="match status" value="1"/>
</dbReference>
<dbReference type="GO" id="GO:0006281">
    <property type="term" value="P:DNA repair"/>
    <property type="evidence" value="ECO:0007669"/>
    <property type="project" value="UniProtKB-KW"/>
</dbReference>
<dbReference type="PANTHER" id="PTHR47707:SF1">
    <property type="entry name" value="NUDIX HYDROLASE FAMILY PROTEIN"/>
    <property type="match status" value="1"/>
</dbReference>
<feature type="binding site" evidence="17">
    <location>
        <position position="28"/>
    </location>
    <ligand>
        <name>8-oxo-dGTP</name>
        <dbReference type="ChEBI" id="CHEBI:77896"/>
    </ligand>
</feature>
<dbReference type="NCBIfam" id="NF006530">
    <property type="entry name" value="PRK08999.1"/>
    <property type="match status" value="1"/>
</dbReference>
<dbReference type="CDD" id="cd03425">
    <property type="entry name" value="NUDIX_MutT_NudA_like"/>
    <property type="match status" value="1"/>
</dbReference>
<dbReference type="PROSITE" id="PS51462">
    <property type="entry name" value="NUDIX"/>
    <property type="match status" value="1"/>
</dbReference>
<evidence type="ECO:0000256" key="15">
    <source>
        <dbReference type="ARBA" id="ARBA00041979"/>
    </source>
</evidence>
<evidence type="ECO:0000256" key="10">
    <source>
        <dbReference type="ARBA" id="ARBA00035861"/>
    </source>
</evidence>
<organism evidence="20 21">
    <name type="scientific">Solemya velesiana gill symbiont</name>
    <dbReference type="NCBI Taxonomy" id="1918948"/>
    <lineage>
        <taxon>Bacteria</taxon>
        <taxon>Pseudomonadati</taxon>
        <taxon>Pseudomonadota</taxon>
        <taxon>Gammaproteobacteria</taxon>
        <taxon>sulfur-oxidizing symbionts</taxon>
    </lineage>
</organism>
<evidence type="ECO:0000259" key="19">
    <source>
        <dbReference type="PROSITE" id="PS51462"/>
    </source>
</evidence>
<accession>A0A1T2KWX2</accession>
<dbReference type="InterPro" id="IPR003561">
    <property type="entry name" value="Mutator_MutT"/>
</dbReference>
<dbReference type="InterPro" id="IPR022998">
    <property type="entry name" value="ThiamineP_synth_TenI"/>
</dbReference>
<keyword evidence="3" id="KW-0515">Mutator protein</keyword>
<dbReference type="Gene3D" id="3.90.79.10">
    <property type="entry name" value="Nucleoside Triphosphate Pyrophosphohydrolase"/>
    <property type="match status" value="1"/>
</dbReference>
<gene>
    <name evidence="20" type="ORF">BOW51_03255</name>
</gene>
<dbReference type="GO" id="GO:0009228">
    <property type="term" value="P:thiamine biosynthetic process"/>
    <property type="evidence" value="ECO:0007669"/>
    <property type="project" value="UniProtKB-KW"/>
</dbReference>
<dbReference type="Pfam" id="PF14815">
    <property type="entry name" value="NUDIX_4"/>
    <property type="match status" value="1"/>
</dbReference>
<dbReference type="OrthoDB" id="9810648at2"/>
<comment type="catalytic activity">
    <reaction evidence="10">
        <text>8-oxo-dGTP + H2O = 8-oxo-dGMP + diphosphate + H(+)</text>
        <dbReference type="Rhea" id="RHEA:31575"/>
        <dbReference type="ChEBI" id="CHEBI:15377"/>
        <dbReference type="ChEBI" id="CHEBI:15378"/>
        <dbReference type="ChEBI" id="CHEBI:33019"/>
        <dbReference type="ChEBI" id="CHEBI:63224"/>
        <dbReference type="ChEBI" id="CHEBI:77896"/>
        <dbReference type="EC" id="3.6.1.55"/>
    </reaction>
</comment>
<dbReference type="InterPro" id="IPR036206">
    <property type="entry name" value="ThiamineP_synth_sf"/>
</dbReference>
<dbReference type="GO" id="GO:0044716">
    <property type="term" value="F:8-oxo-GDP phosphatase activity"/>
    <property type="evidence" value="ECO:0007669"/>
    <property type="project" value="TreeGrafter"/>
</dbReference>
<evidence type="ECO:0000256" key="7">
    <source>
        <dbReference type="ARBA" id="ARBA00022801"/>
    </source>
</evidence>
<dbReference type="Pfam" id="PF02581">
    <property type="entry name" value="TMP-TENI"/>
    <property type="match status" value="1"/>
</dbReference>
<name>A0A1T2KWX2_9GAMM</name>
<keyword evidence="9" id="KW-0234">DNA repair</keyword>
<evidence type="ECO:0000256" key="9">
    <source>
        <dbReference type="ARBA" id="ARBA00023204"/>
    </source>
</evidence>
<evidence type="ECO:0000313" key="20">
    <source>
        <dbReference type="EMBL" id="OOZ37301.1"/>
    </source>
</evidence>
<evidence type="ECO:0000256" key="6">
    <source>
        <dbReference type="ARBA" id="ARBA00022763"/>
    </source>
</evidence>
<feature type="binding site" evidence="18">
    <location>
        <position position="37"/>
    </location>
    <ligand>
        <name>Mg(2+)</name>
        <dbReference type="ChEBI" id="CHEBI:18420"/>
    </ligand>
</feature>
<dbReference type="InterPro" id="IPR047127">
    <property type="entry name" value="MutT-like"/>
</dbReference>
<dbReference type="InterPro" id="IPR000086">
    <property type="entry name" value="NUDIX_hydrolase_dom"/>
</dbReference>
<comment type="cofactor">
    <cofactor evidence="1 18">
        <name>Mg(2+)</name>
        <dbReference type="ChEBI" id="CHEBI:18420"/>
    </cofactor>
</comment>
<dbReference type="GO" id="GO:0006260">
    <property type="term" value="P:DNA replication"/>
    <property type="evidence" value="ECO:0007669"/>
    <property type="project" value="UniProtKB-KW"/>
</dbReference>